<evidence type="ECO:0000313" key="2">
    <source>
        <dbReference type="Proteomes" id="UP000517523"/>
    </source>
</evidence>
<dbReference type="Proteomes" id="UP000517523">
    <property type="component" value="Unassembled WGS sequence"/>
</dbReference>
<dbReference type="AlphaFoldDB" id="A0A839TJW3"/>
<reference evidence="1 2" key="1">
    <citation type="submission" date="2020-08" db="EMBL/GenBank/DDBJ databases">
        <title>Genomic Encyclopedia of Type Strains, Phase III (KMG-III): the genomes of soil and plant-associated and newly described type strains.</title>
        <authorList>
            <person name="Whitman W."/>
        </authorList>
    </citation>
    <scope>NUCLEOTIDE SEQUENCE [LARGE SCALE GENOMIC DNA]</scope>
    <source>
        <strain evidence="1 2">CECT 5831</strain>
    </source>
</reference>
<proteinExistence type="predicted"/>
<name>A0A839TJW3_9BACL</name>
<sequence length="88" mass="9453">MPLWALGHVDTLGNPTDICNVPEAVSKLQQFDSFDAFLAGLQLRSSGEILDAADLIYRYDWICVDSRIQGQPAPGGLNAASCMSVTVP</sequence>
<protein>
    <submittedName>
        <fullName evidence="1">Uncharacterized protein</fullName>
    </submittedName>
</protein>
<dbReference type="Pfam" id="PF14094">
    <property type="entry name" value="DUF4272"/>
    <property type="match status" value="1"/>
</dbReference>
<evidence type="ECO:0000313" key="1">
    <source>
        <dbReference type="EMBL" id="MBB3125649.1"/>
    </source>
</evidence>
<dbReference type="EMBL" id="JACHXJ010000001">
    <property type="protein sequence ID" value="MBB3125649.1"/>
    <property type="molecule type" value="Genomic_DNA"/>
</dbReference>
<dbReference type="InterPro" id="IPR025368">
    <property type="entry name" value="DUF4272"/>
</dbReference>
<gene>
    <name evidence="1" type="ORF">FHS19_000303</name>
</gene>
<accession>A0A839TJW3</accession>
<organism evidence="1 2">
    <name type="scientific">Paenibacillus rhizosphaerae</name>
    <dbReference type="NCBI Taxonomy" id="297318"/>
    <lineage>
        <taxon>Bacteria</taxon>
        <taxon>Bacillati</taxon>
        <taxon>Bacillota</taxon>
        <taxon>Bacilli</taxon>
        <taxon>Bacillales</taxon>
        <taxon>Paenibacillaceae</taxon>
        <taxon>Paenibacillus</taxon>
    </lineage>
</organism>
<comment type="caution">
    <text evidence="1">The sequence shown here is derived from an EMBL/GenBank/DDBJ whole genome shotgun (WGS) entry which is preliminary data.</text>
</comment>